<dbReference type="EMBL" id="BSPV01000009">
    <property type="protein sequence ID" value="GLT15693.1"/>
    <property type="molecule type" value="Genomic_DNA"/>
</dbReference>
<dbReference type="Proteomes" id="UP001157156">
    <property type="component" value="Unassembled WGS sequence"/>
</dbReference>
<evidence type="ECO:0000313" key="1">
    <source>
        <dbReference type="EMBL" id="GLT15693.1"/>
    </source>
</evidence>
<accession>A0ABQ6ERC4</accession>
<name>A0ABQ6ERC4_9VIBR</name>
<dbReference type="Pfam" id="PF08907">
    <property type="entry name" value="DUF1853"/>
    <property type="match status" value="1"/>
</dbReference>
<evidence type="ECO:0008006" key="3">
    <source>
        <dbReference type="Google" id="ProtNLM"/>
    </source>
</evidence>
<protein>
    <recommendedName>
        <fullName evidence="3">DUF1853 family protein</fullName>
    </recommendedName>
</protein>
<reference evidence="2" key="1">
    <citation type="journal article" date="2019" name="Int. J. Syst. Evol. Microbiol.">
        <title>The Global Catalogue of Microorganisms (GCM) 10K type strain sequencing project: providing services to taxonomists for standard genome sequencing and annotation.</title>
        <authorList>
            <consortium name="The Broad Institute Genomics Platform"/>
            <consortium name="The Broad Institute Genome Sequencing Center for Infectious Disease"/>
            <person name="Wu L."/>
            <person name="Ma J."/>
        </authorList>
    </citation>
    <scope>NUCLEOTIDE SEQUENCE [LARGE SCALE GENOMIC DNA]</scope>
    <source>
        <strain evidence="2">NBRC 111146</strain>
    </source>
</reference>
<sequence length="262" mass="30396">MSMKYAISPQEQQNLFIKISDWMSHHSPLLQANQAELAENPFSKNLSLQSLPYSGNSRLGFWYQHLCHQYFASHPNYQIVAEEIQLNHQGKTIGALDFVLKNTVTNTTEHWEVAIKFYLLFDGLWYGPNSRDRLDLKLSHMLNHQLAMSQHSCFKKQYPNLGEIKPKLLMQGRLYINPFRGEAIPTSCLGYTIDQSQSYGYWCYADDFNNINEPLYILKKGQWLTGKEANSPILKEVGKEFVHCQSQSGDFWFVLPNEWPHA</sequence>
<comment type="caution">
    <text evidence="1">The sequence shown here is derived from an EMBL/GenBank/DDBJ whole genome shotgun (WGS) entry which is preliminary data.</text>
</comment>
<gene>
    <name evidence="1" type="ORF">GCM10007931_26680</name>
</gene>
<dbReference type="InterPro" id="IPR015003">
    <property type="entry name" value="DUF1853"/>
</dbReference>
<keyword evidence="2" id="KW-1185">Reference proteome</keyword>
<organism evidence="1 2">
    <name type="scientific">Vibrio algivorus</name>
    <dbReference type="NCBI Taxonomy" id="1667024"/>
    <lineage>
        <taxon>Bacteria</taxon>
        <taxon>Pseudomonadati</taxon>
        <taxon>Pseudomonadota</taxon>
        <taxon>Gammaproteobacteria</taxon>
        <taxon>Vibrionales</taxon>
        <taxon>Vibrionaceae</taxon>
        <taxon>Vibrio</taxon>
    </lineage>
</organism>
<proteinExistence type="predicted"/>
<evidence type="ECO:0000313" key="2">
    <source>
        <dbReference type="Proteomes" id="UP001157156"/>
    </source>
</evidence>